<proteinExistence type="predicted"/>
<dbReference type="GO" id="GO:0003700">
    <property type="term" value="F:DNA-binding transcription factor activity"/>
    <property type="evidence" value="ECO:0007669"/>
    <property type="project" value="InterPro"/>
</dbReference>
<dbReference type="SUPFAM" id="SSF46785">
    <property type="entry name" value="Winged helix' DNA-binding domain"/>
    <property type="match status" value="1"/>
</dbReference>
<protein>
    <submittedName>
        <fullName evidence="5">ArsR family transcriptional regulator</fullName>
    </submittedName>
</protein>
<keyword evidence="2" id="KW-0238">DNA-binding</keyword>
<dbReference type="PROSITE" id="PS50987">
    <property type="entry name" value="HTH_ARSR_2"/>
    <property type="match status" value="1"/>
</dbReference>
<dbReference type="InterPro" id="IPR036388">
    <property type="entry name" value="WH-like_DNA-bd_sf"/>
</dbReference>
<evidence type="ECO:0000259" key="4">
    <source>
        <dbReference type="PROSITE" id="PS50987"/>
    </source>
</evidence>
<dbReference type="InterPro" id="IPR001845">
    <property type="entry name" value="HTH_ArsR_DNA-bd_dom"/>
</dbReference>
<reference evidence="5 6" key="1">
    <citation type="journal article" date="2019" name="Appl. Microbiol. Biotechnol.">
        <title>Differential efficiency of wild type rhizogenic strains for rol gene transformation of plants.</title>
        <authorList>
            <person name="Desmet S."/>
            <person name="De Keyser E."/>
            <person name="Van Vaerenbergh J."/>
            <person name="Baeyen S."/>
            <person name="Van Huylenbroeck J."/>
            <person name="Geelen D."/>
            <person name="Dhooghe E."/>
        </authorList>
    </citation>
    <scope>NUCLEOTIDE SEQUENCE [LARGE SCALE GENOMIC DNA]</scope>
    <source>
        <strain evidence="5 6">GBBC3284</strain>
    </source>
</reference>
<evidence type="ECO:0000256" key="1">
    <source>
        <dbReference type="ARBA" id="ARBA00023015"/>
    </source>
</evidence>
<sequence length="127" mass="13868">MIAKAPEAADFMRQFSNANRLMLLCQIAREESSVSDIQEALGIKQPALSQQLAELRQAGLVKTRRASRQIYYSIADGRAGAVMDLLFELFCGGEATDTAEPVKRSVETAVPETRGDAAHFARILPAE</sequence>
<organism evidence="5 6">
    <name type="scientific">Rhizobium rhizogenes</name>
    <name type="common">Agrobacterium rhizogenes</name>
    <dbReference type="NCBI Taxonomy" id="359"/>
    <lineage>
        <taxon>Bacteria</taxon>
        <taxon>Pseudomonadati</taxon>
        <taxon>Pseudomonadota</taxon>
        <taxon>Alphaproteobacteria</taxon>
        <taxon>Hyphomicrobiales</taxon>
        <taxon>Rhizobiaceae</taxon>
        <taxon>Rhizobium/Agrobacterium group</taxon>
        <taxon>Rhizobium</taxon>
    </lineage>
</organism>
<accession>A0A546X6J9</accession>
<feature type="domain" description="HTH arsR-type" evidence="4">
    <location>
        <begin position="1"/>
        <end position="94"/>
    </location>
</feature>
<dbReference type="InterPro" id="IPR051011">
    <property type="entry name" value="Metal_resp_trans_reg"/>
</dbReference>
<evidence type="ECO:0000313" key="5">
    <source>
        <dbReference type="EMBL" id="TRA96378.1"/>
    </source>
</evidence>
<dbReference type="PANTHER" id="PTHR43132">
    <property type="entry name" value="ARSENICAL RESISTANCE OPERON REPRESSOR ARSR-RELATED"/>
    <property type="match status" value="1"/>
</dbReference>
<dbReference type="GO" id="GO:0003677">
    <property type="term" value="F:DNA binding"/>
    <property type="evidence" value="ECO:0007669"/>
    <property type="project" value="UniProtKB-KW"/>
</dbReference>
<keyword evidence="1" id="KW-0805">Transcription regulation</keyword>
<dbReference type="PRINTS" id="PR00778">
    <property type="entry name" value="HTHARSR"/>
</dbReference>
<gene>
    <name evidence="5" type="ORF">EXN68_23915</name>
</gene>
<dbReference type="InterPro" id="IPR011991">
    <property type="entry name" value="ArsR-like_HTH"/>
</dbReference>
<dbReference type="SMART" id="SM00418">
    <property type="entry name" value="HTH_ARSR"/>
    <property type="match status" value="1"/>
</dbReference>
<dbReference type="EMBL" id="SGNY01000011">
    <property type="protein sequence ID" value="TRA96378.1"/>
    <property type="molecule type" value="Genomic_DNA"/>
</dbReference>
<dbReference type="OrthoDB" id="194599at2"/>
<dbReference type="PANTHER" id="PTHR43132:SF2">
    <property type="entry name" value="ARSENICAL RESISTANCE OPERON REPRESSOR ARSR-RELATED"/>
    <property type="match status" value="1"/>
</dbReference>
<evidence type="ECO:0000256" key="2">
    <source>
        <dbReference type="ARBA" id="ARBA00023125"/>
    </source>
</evidence>
<dbReference type="Gene3D" id="1.10.10.10">
    <property type="entry name" value="Winged helix-like DNA-binding domain superfamily/Winged helix DNA-binding domain"/>
    <property type="match status" value="1"/>
</dbReference>
<keyword evidence="3" id="KW-0804">Transcription</keyword>
<dbReference type="InterPro" id="IPR036390">
    <property type="entry name" value="WH_DNA-bd_sf"/>
</dbReference>
<dbReference type="AlphaFoldDB" id="A0A546X6J9"/>
<evidence type="ECO:0000313" key="6">
    <source>
        <dbReference type="Proteomes" id="UP000315434"/>
    </source>
</evidence>
<dbReference type="NCBIfam" id="NF033788">
    <property type="entry name" value="HTH_metalloreg"/>
    <property type="match status" value="1"/>
</dbReference>
<dbReference type="CDD" id="cd00090">
    <property type="entry name" value="HTH_ARSR"/>
    <property type="match status" value="1"/>
</dbReference>
<dbReference type="Pfam" id="PF01022">
    <property type="entry name" value="HTH_5"/>
    <property type="match status" value="1"/>
</dbReference>
<comment type="caution">
    <text evidence="5">The sequence shown here is derived from an EMBL/GenBank/DDBJ whole genome shotgun (WGS) entry which is preliminary data.</text>
</comment>
<name>A0A546X6J9_RHIRH</name>
<evidence type="ECO:0000256" key="3">
    <source>
        <dbReference type="ARBA" id="ARBA00023163"/>
    </source>
</evidence>
<dbReference type="Proteomes" id="UP000315434">
    <property type="component" value="Unassembled WGS sequence"/>
</dbReference>